<dbReference type="RefSeq" id="WP_034548445.1">
    <property type="nucleotide sequence ID" value="NZ_FSRN01000001.1"/>
</dbReference>
<dbReference type="OrthoDB" id="2156804at2"/>
<dbReference type="EMBL" id="FSRN01000001">
    <property type="protein sequence ID" value="SIO09915.1"/>
    <property type="molecule type" value="Genomic_DNA"/>
</dbReference>
<sequence length="108" mass="12717">MKKNTLEEQVHPFNFLQKKFFLSTTTDEIAFLPQMPGEQISFFLTQAFTKKKKIILQLNQLKNQAHLTEATGYIRCTPFKRSQIVLEDPLTHMTYLILPNDIRHIRLP</sequence>
<dbReference type="Proteomes" id="UP000184758">
    <property type="component" value="Unassembled WGS sequence"/>
</dbReference>
<dbReference type="AlphaFoldDB" id="A0A1N6GRB3"/>
<evidence type="ECO:0000313" key="1">
    <source>
        <dbReference type="EMBL" id="SIO09915.1"/>
    </source>
</evidence>
<proteinExistence type="predicted"/>
<evidence type="ECO:0000313" key="2">
    <source>
        <dbReference type="Proteomes" id="UP000184758"/>
    </source>
</evidence>
<gene>
    <name evidence="1" type="ORF">SAMN05878443_1370</name>
</gene>
<name>A0A1N6GRB3_9LACT</name>
<organism evidence="1 2">
    <name type="scientific">Carnobacterium alterfunditum</name>
    <dbReference type="NCBI Taxonomy" id="28230"/>
    <lineage>
        <taxon>Bacteria</taxon>
        <taxon>Bacillati</taxon>
        <taxon>Bacillota</taxon>
        <taxon>Bacilli</taxon>
        <taxon>Lactobacillales</taxon>
        <taxon>Carnobacteriaceae</taxon>
        <taxon>Carnobacterium</taxon>
    </lineage>
</organism>
<reference evidence="2" key="1">
    <citation type="submission" date="2016-11" db="EMBL/GenBank/DDBJ databases">
        <authorList>
            <person name="Varghese N."/>
            <person name="Submissions S."/>
        </authorList>
    </citation>
    <scope>NUCLEOTIDE SEQUENCE [LARGE SCALE GENOMIC DNA]</scope>
    <source>
        <strain evidence="2">313</strain>
    </source>
</reference>
<keyword evidence="2" id="KW-1185">Reference proteome</keyword>
<protein>
    <submittedName>
        <fullName evidence="1">Uncharacterized protein</fullName>
    </submittedName>
</protein>
<accession>A0A1N6GRB3</accession>